<evidence type="ECO:0000313" key="2">
    <source>
        <dbReference type="Proteomes" id="UP001206128"/>
    </source>
</evidence>
<evidence type="ECO:0008006" key="3">
    <source>
        <dbReference type="Google" id="ProtNLM"/>
    </source>
</evidence>
<organism evidence="1 2">
    <name type="scientific">Goodfellowiella coeruleoviolacea</name>
    <dbReference type="NCBI Taxonomy" id="334858"/>
    <lineage>
        <taxon>Bacteria</taxon>
        <taxon>Bacillati</taxon>
        <taxon>Actinomycetota</taxon>
        <taxon>Actinomycetes</taxon>
        <taxon>Pseudonocardiales</taxon>
        <taxon>Pseudonocardiaceae</taxon>
        <taxon>Goodfellowiella</taxon>
    </lineage>
</organism>
<dbReference type="EMBL" id="JAMTCK010000011">
    <property type="protein sequence ID" value="MCP2167832.1"/>
    <property type="molecule type" value="Genomic_DNA"/>
</dbReference>
<comment type="caution">
    <text evidence="1">The sequence shown here is derived from an EMBL/GenBank/DDBJ whole genome shotgun (WGS) entry which is preliminary data.</text>
</comment>
<proteinExistence type="predicted"/>
<name>A0AAE3GI58_9PSEU</name>
<dbReference type="RefSeq" id="WP_253775086.1">
    <property type="nucleotide sequence ID" value="NZ_JAMTCK010000011.1"/>
</dbReference>
<protein>
    <recommendedName>
        <fullName evidence="3">SpoVT-AbrB domain-containing protein</fullName>
    </recommendedName>
</protein>
<sequence length="164" mass="17493">MSVFSGDIVAPLLLPSRDRSLTPTPRPKTARALPLTELPALPRGHSLRHAVAALDTHGRCTDQTLIQSLGWAAGQGVDISAAHGVIVVRADDTGLHTLARRGHLRIPAPIRHWCDLAAGDRLLLAAVPDQQLLVIHTMAAVDVMLVNYYASLTGGDTSREHATS</sequence>
<keyword evidence="2" id="KW-1185">Reference proteome</keyword>
<gene>
    <name evidence="1" type="ORF">LX83_004705</name>
</gene>
<dbReference type="AlphaFoldDB" id="A0AAE3GI58"/>
<evidence type="ECO:0000313" key="1">
    <source>
        <dbReference type="EMBL" id="MCP2167832.1"/>
    </source>
</evidence>
<accession>A0AAE3GI58</accession>
<reference evidence="1" key="1">
    <citation type="submission" date="2022-06" db="EMBL/GenBank/DDBJ databases">
        <title>Genomic Encyclopedia of Archaeal and Bacterial Type Strains, Phase II (KMG-II): from individual species to whole genera.</title>
        <authorList>
            <person name="Goeker M."/>
        </authorList>
    </citation>
    <scope>NUCLEOTIDE SEQUENCE</scope>
    <source>
        <strain evidence="1">DSM 43935</strain>
    </source>
</reference>
<dbReference type="Proteomes" id="UP001206128">
    <property type="component" value="Unassembled WGS sequence"/>
</dbReference>